<dbReference type="PANTHER" id="PTHR13947:SF37">
    <property type="entry name" value="LD18367P"/>
    <property type="match status" value="1"/>
</dbReference>
<dbReference type="InterPro" id="IPR050769">
    <property type="entry name" value="NAT_camello-type"/>
</dbReference>
<keyword evidence="4" id="KW-1185">Reference proteome</keyword>
<organism evidence="3 4">
    <name type="scientific">Haloarcula nitratireducens</name>
    <dbReference type="NCBI Taxonomy" id="2487749"/>
    <lineage>
        <taxon>Archaea</taxon>
        <taxon>Methanobacteriati</taxon>
        <taxon>Methanobacteriota</taxon>
        <taxon>Stenosarchaea group</taxon>
        <taxon>Halobacteria</taxon>
        <taxon>Halobacteriales</taxon>
        <taxon>Haloarculaceae</taxon>
        <taxon>Haloarcula</taxon>
    </lineage>
</organism>
<accession>A0AAW4PI50</accession>
<dbReference type="Pfam" id="PF00583">
    <property type="entry name" value="Acetyltransf_1"/>
    <property type="match status" value="1"/>
</dbReference>
<dbReference type="RefSeq" id="WP_220581792.1">
    <property type="nucleotide sequence ID" value="NZ_RKLT01000015.1"/>
</dbReference>
<dbReference type="InterPro" id="IPR000182">
    <property type="entry name" value="GNAT_dom"/>
</dbReference>
<dbReference type="Proteomes" id="UP001430455">
    <property type="component" value="Unassembled WGS sequence"/>
</dbReference>
<keyword evidence="1" id="KW-0808">Transferase</keyword>
<dbReference type="Gene3D" id="3.40.630.30">
    <property type="match status" value="1"/>
</dbReference>
<dbReference type="GO" id="GO:0008080">
    <property type="term" value="F:N-acetyltransferase activity"/>
    <property type="evidence" value="ECO:0007669"/>
    <property type="project" value="InterPro"/>
</dbReference>
<proteinExistence type="predicted"/>
<evidence type="ECO:0000313" key="4">
    <source>
        <dbReference type="Proteomes" id="UP001430455"/>
    </source>
</evidence>
<evidence type="ECO:0000256" key="1">
    <source>
        <dbReference type="ARBA" id="ARBA00022679"/>
    </source>
</evidence>
<comment type="caution">
    <text evidence="3">The sequence shown here is derived from an EMBL/GenBank/DDBJ whole genome shotgun (WGS) entry which is preliminary data.</text>
</comment>
<dbReference type="EMBL" id="RKLT01000015">
    <property type="protein sequence ID" value="MBX0297191.1"/>
    <property type="molecule type" value="Genomic_DNA"/>
</dbReference>
<feature type="domain" description="N-acetyltransferase" evidence="2">
    <location>
        <begin position="4"/>
        <end position="183"/>
    </location>
</feature>
<gene>
    <name evidence="3" type="ORF">EGH23_20145</name>
</gene>
<evidence type="ECO:0000259" key="2">
    <source>
        <dbReference type="PROSITE" id="PS51186"/>
    </source>
</evidence>
<dbReference type="SUPFAM" id="SSF55729">
    <property type="entry name" value="Acyl-CoA N-acyltransferases (Nat)"/>
    <property type="match status" value="1"/>
</dbReference>
<sequence length="189" mass="20805">MDAVRFRRYDPRDADAVWTLHEWAMRETGTDPAEIPGTEDLRDVEGRYLDVGGEFLVGVAGGDATSRSTGREPPATHDGRVVAIGGLLPSEAGHDDERTVAGAAELHRMRVAPTHQRRGYGRALLARLEARAAELGYDRLLATTARSQPAAVAFYRDAGYDEVGRSKEAGYELVHFERDPRAETSSERR</sequence>
<reference evidence="3 4" key="1">
    <citation type="submission" date="2021-06" db="EMBL/GenBank/DDBJ databases">
        <title>Halomicroarcula sp. a new haloarchaeum isolated from saline soil.</title>
        <authorList>
            <person name="Duran-Viseras A."/>
            <person name="Sanchez-Porro C."/>
            <person name="Ventosa A."/>
        </authorList>
    </citation>
    <scope>NUCLEOTIDE SEQUENCE [LARGE SCALE GENOMIC DNA]</scope>
    <source>
        <strain evidence="3 4">F27</strain>
    </source>
</reference>
<dbReference type="PANTHER" id="PTHR13947">
    <property type="entry name" value="GNAT FAMILY N-ACETYLTRANSFERASE"/>
    <property type="match status" value="1"/>
</dbReference>
<evidence type="ECO:0000313" key="3">
    <source>
        <dbReference type="EMBL" id="MBX0297191.1"/>
    </source>
</evidence>
<name>A0AAW4PI50_9EURY</name>
<dbReference type="PROSITE" id="PS51186">
    <property type="entry name" value="GNAT"/>
    <property type="match status" value="1"/>
</dbReference>
<dbReference type="AlphaFoldDB" id="A0AAW4PI50"/>
<protein>
    <submittedName>
        <fullName evidence="3">GNAT family N-acetyltransferase</fullName>
    </submittedName>
</protein>
<dbReference type="CDD" id="cd04301">
    <property type="entry name" value="NAT_SF"/>
    <property type="match status" value="1"/>
</dbReference>
<dbReference type="InterPro" id="IPR016181">
    <property type="entry name" value="Acyl_CoA_acyltransferase"/>
</dbReference>